<evidence type="ECO:0000313" key="5">
    <source>
        <dbReference type="Proteomes" id="UP000053558"/>
    </source>
</evidence>
<dbReference type="InterPro" id="IPR036869">
    <property type="entry name" value="J_dom_sf"/>
</dbReference>
<gene>
    <name evidence="4" type="ORF">CONPUDRAFT_164281</name>
</gene>
<dbReference type="Proteomes" id="UP000053558">
    <property type="component" value="Unassembled WGS sequence"/>
</dbReference>
<dbReference type="KEGG" id="cput:CONPUDRAFT_164281"/>
<dbReference type="PANTHER" id="PTHR44145:SF3">
    <property type="entry name" value="DNAJ HOMOLOG SUBFAMILY A MEMBER 3, MITOCHONDRIAL"/>
    <property type="match status" value="1"/>
</dbReference>
<dbReference type="InterPro" id="IPR051938">
    <property type="entry name" value="Apopto_cytoskel_mod"/>
</dbReference>
<proteinExistence type="predicted"/>
<dbReference type="CDD" id="cd06257">
    <property type="entry name" value="DnaJ"/>
    <property type="match status" value="1"/>
</dbReference>
<feature type="domain" description="J" evidence="3">
    <location>
        <begin position="89"/>
        <end position="184"/>
    </location>
</feature>
<dbReference type="SUPFAM" id="SSF46565">
    <property type="entry name" value="Chaperone J-domain"/>
    <property type="match status" value="1"/>
</dbReference>
<dbReference type="InterPro" id="IPR001623">
    <property type="entry name" value="DnaJ_domain"/>
</dbReference>
<evidence type="ECO:0000259" key="3">
    <source>
        <dbReference type="PROSITE" id="PS50076"/>
    </source>
</evidence>
<dbReference type="OMA" id="MHVRRHR"/>
<feature type="compositionally biased region" description="Basic and acidic residues" evidence="2">
    <location>
        <begin position="228"/>
        <end position="243"/>
    </location>
</feature>
<organism evidence="4 5">
    <name type="scientific">Coniophora puteana (strain RWD-64-598)</name>
    <name type="common">Brown rot fungus</name>
    <dbReference type="NCBI Taxonomy" id="741705"/>
    <lineage>
        <taxon>Eukaryota</taxon>
        <taxon>Fungi</taxon>
        <taxon>Dikarya</taxon>
        <taxon>Basidiomycota</taxon>
        <taxon>Agaricomycotina</taxon>
        <taxon>Agaricomycetes</taxon>
        <taxon>Agaricomycetidae</taxon>
        <taxon>Boletales</taxon>
        <taxon>Coniophorineae</taxon>
        <taxon>Coniophoraceae</taxon>
        <taxon>Coniophora</taxon>
    </lineage>
</organism>
<dbReference type="EMBL" id="JH711576">
    <property type="protein sequence ID" value="EIW83319.1"/>
    <property type="molecule type" value="Genomic_DNA"/>
</dbReference>
<dbReference type="OrthoDB" id="445556at2759"/>
<feature type="compositionally biased region" description="Polar residues" evidence="2">
    <location>
        <begin position="249"/>
        <end position="272"/>
    </location>
</feature>
<dbReference type="AlphaFoldDB" id="A0A5M3MVY7"/>
<dbReference type="Gene3D" id="1.10.287.110">
    <property type="entry name" value="DnaJ domain"/>
    <property type="match status" value="1"/>
</dbReference>
<dbReference type="RefSeq" id="XP_007767112.1">
    <property type="nucleotide sequence ID" value="XM_007768922.1"/>
</dbReference>
<dbReference type="GeneID" id="19205089"/>
<protein>
    <recommendedName>
        <fullName evidence="3">J domain-containing protein</fullName>
    </recommendedName>
</protein>
<dbReference type="PANTHER" id="PTHR44145">
    <property type="entry name" value="DNAJ HOMOLOG SUBFAMILY A MEMBER 3, MITOCHONDRIAL"/>
    <property type="match status" value="1"/>
</dbReference>
<feature type="compositionally biased region" description="Polar residues" evidence="2">
    <location>
        <begin position="70"/>
        <end position="79"/>
    </location>
</feature>
<accession>A0A5M3MVY7</accession>
<dbReference type="PROSITE" id="PS50076">
    <property type="entry name" value="DNAJ_2"/>
    <property type="match status" value="1"/>
</dbReference>
<name>A0A5M3MVY7_CONPW</name>
<evidence type="ECO:0000256" key="2">
    <source>
        <dbReference type="SAM" id="MobiDB-lite"/>
    </source>
</evidence>
<reference evidence="5" key="1">
    <citation type="journal article" date="2012" name="Science">
        <title>The Paleozoic origin of enzymatic lignin decomposition reconstructed from 31 fungal genomes.</title>
        <authorList>
            <person name="Floudas D."/>
            <person name="Binder M."/>
            <person name="Riley R."/>
            <person name="Barry K."/>
            <person name="Blanchette R.A."/>
            <person name="Henrissat B."/>
            <person name="Martinez A.T."/>
            <person name="Otillar R."/>
            <person name="Spatafora J.W."/>
            <person name="Yadav J.S."/>
            <person name="Aerts A."/>
            <person name="Benoit I."/>
            <person name="Boyd A."/>
            <person name="Carlson A."/>
            <person name="Copeland A."/>
            <person name="Coutinho P.M."/>
            <person name="de Vries R.P."/>
            <person name="Ferreira P."/>
            <person name="Findley K."/>
            <person name="Foster B."/>
            <person name="Gaskell J."/>
            <person name="Glotzer D."/>
            <person name="Gorecki P."/>
            <person name="Heitman J."/>
            <person name="Hesse C."/>
            <person name="Hori C."/>
            <person name="Igarashi K."/>
            <person name="Jurgens J.A."/>
            <person name="Kallen N."/>
            <person name="Kersten P."/>
            <person name="Kohler A."/>
            <person name="Kuees U."/>
            <person name="Kumar T.K.A."/>
            <person name="Kuo A."/>
            <person name="LaButti K."/>
            <person name="Larrondo L.F."/>
            <person name="Lindquist E."/>
            <person name="Ling A."/>
            <person name="Lombard V."/>
            <person name="Lucas S."/>
            <person name="Lundell T."/>
            <person name="Martin R."/>
            <person name="McLaughlin D.J."/>
            <person name="Morgenstern I."/>
            <person name="Morin E."/>
            <person name="Murat C."/>
            <person name="Nagy L.G."/>
            <person name="Nolan M."/>
            <person name="Ohm R.A."/>
            <person name="Patyshakuliyeva A."/>
            <person name="Rokas A."/>
            <person name="Ruiz-Duenas F.J."/>
            <person name="Sabat G."/>
            <person name="Salamov A."/>
            <person name="Samejima M."/>
            <person name="Schmutz J."/>
            <person name="Slot J.C."/>
            <person name="St John F."/>
            <person name="Stenlid J."/>
            <person name="Sun H."/>
            <person name="Sun S."/>
            <person name="Syed K."/>
            <person name="Tsang A."/>
            <person name="Wiebenga A."/>
            <person name="Young D."/>
            <person name="Pisabarro A."/>
            <person name="Eastwood D.C."/>
            <person name="Martin F."/>
            <person name="Cullen D."/>
            <person name="Grigoriev I.V."/>
            <person name="Hibbett D.S."/>
        </authorList>
    </citation>
    <scope>NUCLEOTIDE SEQUENCE [LARGE SCALE GENOMIC DNA]</scope>
    <source>
        <strain evidence="5">RWD-64-598 SS2</strain>
    </source>
</reference>
<evidence type="ECO:0000313" key="4">
    <source>
        <dbReference type="EMBL" id="EIW83319.1"/>
    </source>
</evidence>
<dbReference type="Pfam" id="PF00226">
    <property type="entry name" value="DnaJ"/>
    <property type="match status" value="1"/>
</dbReference>
<feature type="region of interest" description="Disordered" evidence="2">
    <location>
        <begin position="70"/>
        <end position="91"/>
    </location>
</feature>
<evidence type="ECO:0000256" key="1">
    <source>
        <dbReference type="ARBA" id="ARBA00023186"/>
    </source>
</evidence>
<keyword evidence="1" id="KW-0143">Chaperone</keyword>
<dbReference type="SMART" id="SM00271">
    <property type="entry name" value="DnaJ"/>
    <property type="match status" value="1"/>
</dbReference>
<keyword evidence="5" id="KW-1185">Reference proteome</keyword>
<sequence length="272" mass="29628">MNIVDLVKFDFVPSGADAGGALSSVPRTSPGSAPRRGYNAQRSLLCAFTCRKSFARYFASARSVQAAATGSNAGMSSNPYPFPKQANPTPHHIFHLPRGATQKDIKARYFELVRIYHPDSAIARHHPPDVAQAHFQAIKRAYDILQGRGALVDGMDAPHPTAGMRAREPPSARARRRPYFDDVKADERWTERVVVGGLLLTVIALFAQTYATKQQALSEAAARKRSARREAEARIGRPEDLVLGHDGISSDTALPSSRTQSSTNDVSRLNGP</sequence>
<feature type="region of interest" description="Disordered" evidence="2">
    <location>
        <begin position="228"/>
        <end position="272"/>
    </location>
</feature>
<comment type="caution">
    <text evidence="4">The sequence shown here is derived from an EMBL/GenBank/DDBJ whole genome shotgun (WGS) entry which is preliminary data.</text>
</comment>